<dbReference type="PANTHER" id="PTHR35546">
    <property type="entry name" value="F-BOX PROTEIN INTERACTION DOMAIN PROTEIN-RELATED"/>
    <property type="match status" value="1"/>
</dbReference>
<dbReference type="SUPFAM" id="SSF81383">
    <property type="entry name" value="F-box domain"/>
    <property type="match status" value="1"/>
</dbReference>
<reference evidence="2 3" key="1">
    <citation type="journal article" date="2021" name="Comput. Struct. Biotechnol. J.">
        <title>De novo genome assembly of the potent medicinal plant Rehmannia glutinosa using nanopore technology.</title>
        <authorList>
            <person name="Ma L."/>
            <person name="Dong C."/>
            <person name="Song C."/>
            <person name="Wang X."/>
            <person name="Zheng X."/>
            <person name="Niu Y."/>
            <person name="Chen S."/>
            <person name="Feng W."/>
        </authorList>
    </citation>
    <scope>NUCLEOTIDE SEQUENCE [LARGE SCALE GENOMIC DNA]</scope>
    <source>
        <strain evidence="2">DH-2019</strain>
    </source>
</reference>
<dbReference type="Pfam" id="PF07734">
    <property type="entry name" value="FBA_1"/>
    <property type="match status" value="1"/>
</dbReference>
<dbReference type="InterPro" id="IPR017451">
    <property type="entry name" value="F-box-assoc_interact_dom"/>
</dbReference>
<dbReference type="Gene3D" id="1.20.1280.50">
    <property type="match status" value="1"/>
</dbReference>
<dbReference type="InterPro" id="IPR036047">
    <property type="entry name" value="F-box-like_dom_sf"/>
</dbReference>
<evidence type="ECO:0000313" key="3">
    <source>
        <dbReference type="Proteomes" id="UP001318860"/>
    </source>
</evidence>
<dbReference type="CDD" id="cd22157">
    <property type="entry name" value="F-box_AtFBW1-like"/>
    <property type="match status" value="1"/>
</dbReference>
<proteinExistence type="predicted"/>
<dbReference type="NCBIfam" id="TIGR01640">
    <property type="entry name" value="F_box_assoc_1"/>
    <property type="match status" value="1"/>
</dbReference>
<gene>
    <name evidence="2" type="ORF">DH2020_006451</name>
</gene>
<dbReference type="InterPro" id="IPR006527">
    <property type="entry name" value="F-box-assoc_dom_typ1"/>
</dbReference>
<evidence type="ECO:0000313" key="2">
    <source>
        <dbReference type="EMBL" id="KAK6159137.1"/>
    </source>
</evidence>
<dbReference type="EMBL" id="JABTTQ020000004">
    <property type="protein sequence ID" value="KAK6159137.1"/>
    <property type="molecule type" value="Genomic_DNA"/>
</dbReference>
<organism evidence="2 3">
    <name type="scientific">Rehmannia glutinosa</name>
    <name type="common">Chinese foxglove</name>
    <dbReference type="NCBI Taxonomy" id="99300"/>
    <lineage>
        <taxon>Eukaryota</taxon>
        <taxon>Viridiplantae</taxon>
        <taxon>Streptophyta</taxon>
        <taxon>Embryophyta</taxon>
        <taxon>Tracheophyta</taxon>
        <taxon>Spermatophyta</taxon>
        <taxon>Magnoliopsida</taxon>
        <taxon>eudicotyledons</taxon>
        <taxon>Gunneridae</taxon>
        <taxon>Pentapetalae</taxon>
        <taxon>asterids</taxon>
        <taxon>lamiids</taxon>
        <taxon>Lamiales</taxon>
        <taxon>Orobanchaceae</taxon>
        <taxon>Rehmannieae</taxon>
        <taxon>Rehmannia</taxon>
    </lineage>
</organism>
<comment type="caution">
    <text evidence="2">The sequence shown here is derived from an EMBL/GenBank/DDBJ whole genome shotgun (WGS) entry which is preliminary data.</text>
</comment>
<dbReference type="Pfam" id="PF00646">
    <property type="entry name" value="F-box"/>
    <property type="match status" value="1"/>
</dbReference>
<dbReference type="PANTHER" id="PTHR35546:SF115">
    <property type="entry name" value="F-BOX DOMAIN-CONTAINING PROTEIN"/>
    <property type="match status" value="1"/>
</dbReference>
<protein>
    <recommendedName>
        <fullName evidence="1">F-box domain-containing protein</fullName>
    </recommendedName>
</protein>
<evidence type="ECO:0000259" key="1">
    <source>
        <dbReference type="SMART" id="SM00256"/>
    </source>
</evidence>
<accession>A0ABR0XIV9</accession>
<feature type="domain" description="F-box" evidence="1">
    <location>
        <begin position="17"/>
        <end position="57"/>
    </location>
</feature>
<dbReference type="SMART" id="SM00256">
    <property type="entry name" value="FBOX"/>
    <property type="match status" value="1"/>
</dbReference>
<keyword evidence="3" id="KW-1185">Reference proteome</keyword>
<dbReference type="Proteomes" id="UP001318860">
    <property type="component" value="Unassembled WGS sequence"/>
</dbReference>
<name>A0ABR0XIV9_REHGL</name>
<dbReference type="InterPro" id="IPR001810">
    <property type="entry name" value="F-box_dom"/>
</dbReference>
<dbReference type="InterPro" id="IPR055290">
    <property type="entry name" value="At3g26010-like"/>
</dbReference>
<sequence length="409" mass="47102">MSPESRKTQKSAEIVAANIDLLIEILLRLPVKSLFRFKCVSTQWLNLISSPYFSKNHTRKNTNPSTSGLLIMVKYPSLMYLSLNNSRPSYGPVPVFDFLKIPSYFTNLTILGSCNGLLLCLLVAPPWNDIDVIYVVCNPTTKKSNHIPPLENLARKPIVNMDLAFDPLESPHYKVVCVRHCNPPDGPDFEIWIFSSETGFWKTCQGPFLSFPRGMLFRGGVYWNKGIHYLDSHDGRSFYFKIEDETLKSLSMPRMQSELITMKRSWYLGQSGGYLHLVDIQTNIIRDSSIDIYELLDDYSGWVIRYRVELSAMESLFPEMVQYIDAHPFLEDADRRFRIGRYYTYSVLSVVRKEGEDGFELVLSIPNKIICYNPRNGASKVLVYFGDDRDRVGYEWNSVIHYIETLSPV</sequence>